<dbReference type="InterPro" id="IPR011009">
    <property type="entry name" value="Kinase-like_dom_sf"/>
</dbReference>
<dbReference type="AlphaFoldDB" id="A0A8T2S567"/>
<evidence type="ECO:0000256" key="2">
    <source>
        <dbReference type="ARBA" id="ARBA00004236"/>
    </source>
</evidence>
<keyword evidence="11 17" id="KW-0547">Nucleotide-binding</keyword>
<dbReference type="PANTHER" id="PTHR48053">
    <property type="entry name" value="LEUCINE RICH REPEAT FAMILY PROTEIN, EXPRESSED"/>
    <property type="match status" value="1"/>
</dbReference>
<keyword evidence="14 18" id="KW-1133">Transmembrane helix</keyword>
<dbReference type="Pfam" id="PF00560">
    <property type="entry name" value="LRR_1"/>
    <property type="match status" value="7"/>
</dbReference>
<feature type="domain" description="Protein kinase" evidence="20">
    <location>
        <begin position="715"/>
        <end position="1010"/>
    </location>
</feature>
<dbReference type="GO" id="GO:0005524">
    <property type="term" value="F:ATP binding"/>
    <property type="evidence" value="ECO:0007669"/>
    <property type="project" value="UniProtKB-UniRule"/>
</dbReference>
<feature type="chain" id="PRO_5035763045" description="non-specific serine/threonine protein kinase" evidence="19">
    <location>
        <begin position="30"/>
        <end position="1059"/>
    </location>
</feature>
<comment type="similarity">
    <text evidence="3">Belongs to the protein kinase superfamily. Ser/Thr protein kinase family.</text>
</comment>
<evidence type="ECO:0000256" key="9">
    <source>
        <dbReference type="ARBA" id="ARBA00022729"/>
    </source>
</evidence>
<feature type="signal peptide" evidence="19">
    <location>
        <begin position="1"/>
        <end position="29"/>
    </location>
</feature>
<evidence type="ECO:0000256" key="1">
    <source>
        <dbReference type="ARBA" id="ARBA00004167"/>
    </source>
</evidence>
<sequence length="1059" mass="113862">MDGSRRLGCAGVFALAVVLAMSSCGFASGQAMLSRELQALLLVKDSLHDPEGHLTGWGLAERGGEVEMELLACSSWKGIRCSSSPPYVVEALDVSSMNLSGFLSPAIGALHNLVNLSLAANNLSGPLPEQLWDIGSSLRFLNISNNLFQGPFPSANVSRCSSLQVLDAYNNNFTGPLPLQISSLTELRHLHLGGNFFDGVIPPQYGALLNLTYLALSGNSLTGRIPVELGNLVLLTELYLGYYNIFDGGIPSSLGRLSALVVLDMADCGLTDDIPAHLQNLTKLDSLFLQINSLTGPIPPGLGALTSIRSLDLSNNLLTGHIPPSLSQLLNLKLLNLFRNQLHGHIPSFIGDLPSLQVLSLWENNLTGRVPQQLGTNENLVIVDLSSNMLSGPIPPNLCLGDQLERLVLFNNGFSGSIPDSLGNCRKLVRVRLGNNQLSGSIPPGLLALPSLQMLEIPLNRLNGSIPLNIPLSTKLGRLDLSFNNLSGAIPASISNISALQTLLLNGNALSGSLIGEISQLKRLSKLDCSANNLSGVIPAALGQCGALTYIDLSHNQLVGSIPSDLQYLGVLDYLNLSYNHLTGAIPPSLQNIETLTSADFSFNDLSGVIPDKGQFATFNASSFLGNADLCGVQLVPCSLQTDSMHRRVQGEPALVYWLIVGIISSLTVVVFVVGVFCNRHAFCALLGRETVDSPWKLTAFQKLDFTASHVLSCLTDENVIGKGGSGTVYKCATPSGFVAVKRLPGTYSQANADVGVGGSNDHGFSAEIQTLGKIRHRNIVRLLGCVSSRETNLLVYEYMPNGSLGELLHGTRAGTLDWAKRYKIAVEAACGLHYLHHDCSPLIVHRDVKSNNILLDSKFEAHVADFGLAKVLDYPESMSLVAGSYGYIAPEYVYTLKVDEKSDIYSFGVVLLELITGRRPFEPEFGEGVDIAAWVRKKAQTKEGVMEVLDPKLWKEEDYADPFNSNVMGEIMQVLRVALHCLVDLPMQRPTMREVVQMLTEVPKKKPSVNILVLENLRASQSPSSNSPSSSLLLSTSPQYNGKAASVGCFSPPDLISI</sequence>
<dbReference type="FunFam" id="1.10.510.10:FF:000201">
    <property type="entry name" value="Leucine-rich repeat receptor-like serine/threonine-protein kinase"/>
    <property type="match status" value="1"/>
</dbReference>
<dbReference type="PROSITE" id="PS50011">
    <property type="entry name" value="PROTEIN_KINASE_DOM"/>
    <property type="match status" value="1"/>
</dbReference>
<dbReference type="PROSITE" id="PS51257">
    <property type="entry name" value="PROKAR_LIPOPROTEIN"/>
    <property type="match status" value="1"/>
</dbReference>
<dbReference type="SMART" id="SM00220">
    <property type="entry name" value="S_TKc"/>
    <property type="match status" value="1"/>
</dbReference>
<reference evidence="21" key="1">
    <citation type="submission" date="2021-08" db="EMBL/GenBank/DDBJ databases">
        <title>WGS assembly of Ceratopteris richardii.</title>
        <authorList>
            <person name="Marchant D.B."/>
            <person name="Chen G."/>
            <person name="Jenkins J."/>
            <person name="Shu S."/>
            <person name="Leebens-Mack J."/>
            <person name="Grimwood J."/>
            <person name="Schmutz J."/>
            <person name="Soltis P."/>
            <person name="Soltis D."/>
            <person name="Chen Z.-H."/>
        </authorList>
    </citation>
    <scope>NUCLEOTIDE SEQUENCE</scope>
    <source>
        <strain evidence="21">Whitten #5841</strain>
        <tissue evidence="21">Leaf</tissue>
    </source>
</reference>
<dbReference type="Proteomes" id="UP000825935">
    <property type="component" value="Chromosome 22"/>
</dbReference>
<keyword evidence="6" id="KW-0433">Leucine-rich repeat</keyword>
<evidence type="ECO:0000256" key="18">
    <source>
        <dbReference type="SAM" id="Phobius"/>
    </source>
</evidence>
<protein>
    <recommendedName>
        <fullName evidence="4">non-specific serine/threonine protein kinase</fullName>
        <ecNumber evidence="4">2.7.11.1</ecNumber>
    </recommendedName>
</protein>
<name>A0A8T2S567_CERRI</name>
<keyword evidence="9 19" id="KW-0732">Signal</keyword>
<dbReference type="PROSITE" id="PS00107">
    <property type="entry name" value="PROTEIN_KINASE_ATP"/>
    <property type="match status" value="1"/>
</dbReference>
<dbReference type="EC" id="2.7.11.1" evidence="4"/>
<keyword evidence="12" id="KW-0418">Kinase</keyword>
<evidence type="ECO:0000313" key="22">
    <source>
        <dbReference type="Proteomes" id="UP000825935"/>
    </source>
</evidence>
<dbReference type="InterPro" id="IPR008271">
    <property type="entry name" value="Ser/Thr_kinase_AS"/>
</dbReference>
<keyword evidence="7" id="KW-0808">Transferase</keyword>
<evidence type="ECO:0000256" key="3">
    <source>
        <dbReference type="ARBA" id="ARBA00008684"/>
    </source>
</evidence>
<dbReference type="InterPro" id="IPR032675">
    <property type="entry name" value="LRR_dom_sf"/>
</dbReference>
<dbReference type="Gene3D" id="3.30.200.20">
    <property type="entry name" value="Phosphorylase Kinase, domain 1"/>
    <property type="match status" value="1"/>
</dbReference>
<dbReference type="InterPro" id="IPR017441">
    <property type="entry name" value="Protein_kinase_ATP_BS"/>
</dbReference>
<dbReference type="Pfam" id="PF00069">
    <property type="entry name" value="Pkinase"/>
    <property type="match status" value="1"/>
</dbReference>
<evidence type="ECO:0000256" key="11">
    <source>
        <dbReference type="ARBA" id="ARBA00022741"/>
    </source>
</evidence>
<dbReference type="GO" id="GO:0005886">
    <property type="term" value="C:plasma membrane"/>
    <property type="evidence" value="ECO:0007669"/>
    <property type="project" value="UniProtKB-SubCell"/>
</dbReference>
<dbReference type="InterPro" id="IPR000719">
    <property type="entry name" value="Prot_kinase_dom"/>
</dbReference>
<evidence type="ECO:0000256" key="19">
    <source>
        <dbReference type="SAM" id="SignalP"/>
    </source>
</evidence>
<keyword evidence="8 18" id="KW-0812">Transmembrane</keyword>
<evidence type="ECO:0000313" key="21">
    <source>
        <dbReference type="EMBL" id="KAH7306361.1"/>
    </source>
</evidence>
<accession>A0A8T2S567</accession>
<evidence type="ECO:0000256" key="17">
    <source>
        <dbReference type="PROSITE-ProRule" id="PRU10141"/>
    </source>
</evidence>
<dbReference type="FunFam" id="3.80.10.10:FF:000041">
    <property type="entry name" value="LRR receptor-like serine/threonine-protein kinase ERECTA"/>
    <property type="match status" value="1"/>
</dbReference>
<evidence type="ECO:0000256" key="5">
    <source>
        <dbReference type="ARBA" id="ARBA00022527"/>
    </source>
</evidence>
<dbReference type="Pfam" id="PF08263">
    <property type="entry name" value="LRRNT_2"/>
    <property type="match status" value="1"/>
</dbReference>
<evidence type="ECO:0000256" key="8">
    <source>
        <dbReference type="ARBA" id="ARBA00022692"/>
    </source>
</evidence>
<dbReference type="InterPro" id="IPR003591">
    <property type="entry name" value="Leu-rich_rpt_typical-subtyp"/>
</dbReference>
<keyword evidence="13 17" id="KW-0067">ATP-binding</keyword>
<feature type="binding site" evidence="17">
    <location>
        <position position="742"/>
    </location>
    <ligand>
        <name>ATP</name>
        <dbReference type="ChEBI" id="CHEBI:30616"/>
    </ligand>
</feature>
<dbReference type="FunFam" id="3.80.10.10:FF:000275">
    <property type="entry name" value="Leucine-rich repeat receptor-like protein kinase"/>
    <property type="match status" value="1"/>
</dbReference>
<evidence type="ECO:0000256" key="4">
    <source>
        <dbReference type="ARBA" id="ARBA00012513"/>
    </source>
</evidence>
<evidence type="ECO:0000256" key="7">
    <source>
        <dbReference type="ARBA" id="ARBA00022679"/>
    </source>
</evidence>
<evidence type="ECO:0000256" key="12">
    <source>
        <dbReference type="ARBA" id="ARBA00022777"/>
    </source>
</evidence>
<evidence type="ECO:0000256" key="16">
    <source>
        <dbReference type="ARBA" id="ARBA00023180"/>
    </source>
</evidence>
<keyword evidence="16" id="KW-0325">Glycoprotein</keyword>
<dbReference type="OMA" id="KDHHQPT"/>
<dbReference type="PROSITE" id="PS00108">
    <property type="entry name" value="PROTEIN_KINASE_ST"/>
    <property type="match status" value="1"/>
</dbReference>
<dbReference type="PANTHER" id="PTHR48053:SF71">
    <property type="entry name" value="LEUCINE RICH REPEAT FAMILY PROTEIN, EXPRESSED"/>
    <property type="match status" value="1"/>
</dbReference>
<dbReference type="SUPFAM" id="SSF52058">
    <property type="entry name" value="L domain-like"/>
    <property type="match status" value="2"/>
</dbReference>
<comment type="caution">
    <text evidence="21">The sequence shown here is derived from an EMBL/GenBank/DDBJ whole genome shotgun (WGS) entry which is preliminary data.</text>
</comment>
<dbReference type="EMBL" id="CM035427">
    <property type="protein sequence ID" value="KAH7306361.1"/>
    <property type="molecule type" value="Genomic_DNA"/>
</dbReference>
<feature type="transmembrane region" description="Helical" evidence="18">
    <location>
        <begin position="655"/>
        <end position="678"/>
    </location>
</feature>
<organism evidence="21 22">
    <name type="scientific">Ceratopteris richardii</name>
    <name type="common">Triangle waterfern</name>
    <dbReference type="NCBI Taxonomy" id="49495"/>
    <lineage>
        <taxon>Eukaryota</taxon>
        <taxon>Viridiplantae</taxon>
        <taxon>Streptophyta</taxon>
        <taxon>Embryophyta</taxon>
        <taxon>Tracheophyta</taxon>
        <taxon>Polypodiopsida</taxon>
        <taxon>Polypodiidae</taxon>
        <taxon>Polypodiales</taxon>
        <taxon>Pteridineae</taxon>
        <taxon>Pteridaceae</taxon>
        <taxon>Parkerioideae</taxon>
        <taxon>Ceratopteris</taxon>
    </lineage>
</organism>
<dbReference type="FunFam" id="3.80.10.10:FF:000233">
    <property type="entry name" value="Leucine-rich repeat receptor-like protein kinase TDR"/>
    <property type="match status" value="1"/>
</dbReference>
<dbReference type="InterPro" id="IPR013210">
    <property type="entry name" value="LRR_N_plant-typ"/>
</dbReference>
<keyword evidence="15 18" id="KW-0472">Membrane</keyword>
<dbReference type="InterPro" id="IPR001611">
    <property type="entry name" value="Leu-rich_rpt"/>
</dbReference>
<evidence type="ECO:0000256" key="15">
    <source>
        <dbReference type="ARBA" id="ARBA00023136"/>
    </source>
</evidence>
<evidence type="ECO:0000256" key="6">
    <source>
        <dbReference type="ARBA" id="ARBA00022614"/>
    </source>
</evidence>
<keyword evidence="10" id="KW-0677">Repeat</keyword>
<evidence type="ECO:0000256" key="10">
    <source>
        <dbReference type="ARBA" id="ARBA00022737"/>
    </source>
</evidence>
<keyword evidence="22" id="KW-1185">Reference proteome</keyword>
<dbReference type="GO" id="GO:0004674">
    <property type="term" value="F:protein serine/threonine kinase activity"/>
    <property type="evidence" value="ECO:0007669"/>
    <property type="project" value="UniProtKB-KW"/>
</dbReference>
<dbReference type="InterPro" id="IPR051716">
    <property type="entry name" value="Plant_RL_S/T_kinase"/>
</dbReference>
<proteinExistence type="inferred from homology"/>
<dbReference type="SMART" id="SM00369">
    <property type="entry name" value="LRR_TYP"/>
    <property type="match status" value="8"/>
</dbReference>
<dbReference type="GO" id="GO:0009791">
    <property type="term" value="P:post-embryonic development"/>
    <property type="evidence" value="ECO:0007669"/>
    <property type="project" value="UniProtKB-ARBA"/>
</dbReference>
<comment type="subcellular location">
    <subcellularLocation>
        <location evidence="2">Cell membrane</location>
    </subcellularLocation>
    <subcellularLocation>
        <location evidence="1">Membrane</location>
        <topology evidence="1">Single-pass membrane protein</topology>
    </subcellularLocation>
</comment>
<evidence type="ECO:0000256" key="13">
    <source>
        <dbReference type="ARBA" id="ARBA00022840"/>
    </source>
</evidence>
<keyword evidence="5" id="KW-0723">Serine/threonine-protein kinase</keyword>
<dbReference type="Gene3D" id="1.10.510.10">
    <property type="entry name" value="Transferase(Phosphotransferase) domain 1"/>
    <property type="match status" value="1"/>
</dbReference>
<dbReference type="SUPFAM" id="SSF56112">
    <property type="entry name" value="Protein kinase-like (PK-like)"/>
    <property type="match status" value="1"/>
</dbReference>
<dbReference type="Gene3D" id="3.80.10.10">
    <property type="entry name" value="Ribonuclease Inhibitor"/>
    <property type="match status" value="4"/>
</dbReference>
<evidence type="ECO:0000256" key="14">
    <source>
        <dbReference type="ARBA" id="ARBA00022989"/>
    </source>
</evidence>
<gene>
    <name evidence="21" type="ORF">KP509_22G007700</name>
</gene>
<dbReference type="OrthoDB" id="676979at2759"/>
<evidence type="ECO:0000259" key="20">
    <source>
        <dbReference type="PROSITE" id="PS50011"/>
    </source>
</evidence>
<dbReference type="Pfam" id="PF13855">
    <property type="entry name" value="LRR_8"/>
    <property type="match status" value="1"/>
</dbReference>